<accession>A0ABP5YA37</accession>
<sequence length="723" mass="76773">MRLHPVAAALTSAVLLASPLPAASAAPAAAEPARATDDPAGYVNPFVGTAPGGTDFGHGGGAGNTFPGASAALGGIQWSPDTVTRQHGGYAYKDNRIRGFSLTHISGAGCSDYGNVPFMPLTGRPDPDPAARHATFSHANEEASPGSYGVRFDNGIRTQISVTQRSGIARFTYPAGDAGPAGLTVDAGRAFNKATGKISIGSRTLSGYTDSGGFCHSSNRYRLYFHVVFDRPFAHTEPLDGKTSGAYVSFAPGTRTVTARVGVSFVDVAAARRNVTAEQGKRSYDQLNRAARDRWNEWLGRIAVRGGTETQRRVFYTALYHALLHPSAFSDTDGRYRGMDGRVHRTRPGHVQYADFSGWDVYRSQGQLLALIAPHEASDVAQSILNQGRQAGYFDRWTVANGGTRVMVGDPLPAMAASIHAFGGTDFDARGLLRAAVAGRQDDRQRPGHQQYDTLGYIPAGTKGVWGSAATTLEYAIADAALAHLAGRLGDTKTQAVLTRAAGNWRNLFNPVSGYIQPRNADGSWPSFSPTQHGEYVEGNAAQYTWLVPHDLPGLFTAMGGTAAATARLDTFFTQLNAGADKPFAYLGNEPSFNIPWAYDYAGRPDRTEDIVRRALTTLFTDRPDGLVGNDDLGEMSSWAVWACLGMYPQVPGSAQLALAGPLFPAATVHRGNGVTLSLLAPDASATNAHVRSLRLNGLPVNGPFLPEGVLTSGGVLHYGMTS</sequence>
<dbReference type="Gene3D" id="2.70.98.10">
    <property type="match status" value="1"/>
</dbReference>
<dbReference type="InterPro" id="IPR008928">
    <property type="entry name" value="6-hairpin_glycosidase_sf"/>
</dbReference>
<evidence type="ECO:0000256" key="1">
    <source>
        <dbReference type="SAM" id="SignalP"/>
    </source>
</evidence>
<proteinExistence type="predicted"/>
<dbReference type="PANTHER" id="PTHR12143">
    <property type="entry name" value="PEPTIDE N-GLYCANASE PNGASE -RELATED"/>
    <property type="match status" value="1"/>
</dbReference>
<dbReference type="Proteomes" id="UP001501777">
    <property type="component" value="Unassembled WGS sequence"/>
</dbReference>
<dbReference type="InterPro" id="IPR012939">
    <property type="entry name" value="Glyco_hydro_92"/>
</dbReference>
<keyword evidence="1" id="KW-0732">Signal</keyword>
<feature type="domain" description="Glycosyl hydrolase family 92" evidence="2">
    <location>
        <begin position="271"/>
        <end position="722"/>
    </location>
</feature>
<keyword evidence="5" id="KW-1185">Reference proteome</keyword>
<dbReference type="SUPFAM" id="SSF48208">
    <property type="entry name" value="Six-hairpin glycosidases"/>
    <property type="match status" value="1"/>
</dbReference>
<evidence type="ECO:0008006" key="6">
    <source>
        <dbReference type="Google" id="ProtNLM"/>
    </source>
</evidence>
<evidence type="ECO:0000313" key="5">
    <source>
        <dbReference type="Proteomes" id="UP001501777"/>
    </source>
</evidence>
<evidence type="ECO:0000259" key="3">
    <source>
        <dbReference type="Pfam" id="PF17678"/>
    </source>
</evidence>
<gene>
    <name evidence="4" type="ORF">GCM10010276_09680</name>
</gene>
<evidence type="ECO:0000313" key="4">
    <source>
        <dbReference type="EMBL" id="GAA2476075.1"/>
    </source>
</evidence>
<dbReference type="InterPro" id="IPR041371">
    <property type="entry name" value="GH92_N"/>
</dbReference>
<dbReference type="InterPro" id="IPR005887">
    <property type="entry name" value="GH92_a_mannosidase_put"/>
</dbReference>
<feature type="chain" id="PRO_5047084220" description="Alpha-1,2-mannosidase" evidence="1">
    <location>
        <begin position="23"/>
        <end position="723"/>
    </location>
</feature>
<protein>
    <recommendedName>
        <fullName evidence="6">Alpha-1,2-mannosidase</fullName>
    </recommendedName>
</protein>
<reference evidence="5" key="1">
    <citation type="journal article" date="2019" name="Int. J. Syst. Evol. Microbiol.">
        <title>The Global Catalogue of Microorganisms (GCM) 10K type strain sequencing project: providing services to taxonomists for standard genome sequencing and annotation.</title>
        <authorList>
            <consortium name="The Broad Institute Genomics Platform"/>
            <consortium name="The Broad Institute Genome Sequencing Center for Infectious Disease"/>
            <person name="Wu L."/>
            <person name="Ma J."/>
        </authorList>
    </citation>
    <scope>NUCLEOTIDE SEQUENCE [LARGE SCALE GENOMIC DNA]</scope>
    <source>
        <strain evidence="5">JCM 4395</strain>
    </source>
</reference>
<dbReference type="Gene3D" id="1.20.1610.10">
    <property type="entry name" value="alpha-1,2-mannosidases domains"/>
    <property type="match status" value="1"/>
</dbReference>
<dbReference type="Pfam" id="PF07971">
    <property type="entry name" value="Glyco_hydro_92"/>
    <property type="match status" value="1"/>
</dbReference>
<comment type="caution">
    <text evidence="4">The sequence shown here is derived from an EMBL/GenBank/DDBJ whole genome shotgun (WGS) entry which is preliminary data.</text>
</comment>
<dbReference type="InterPro" id="IPR050883">
    <property type="entry name" value="PNGase"/>
</dbReference>
<evidence type="ECO:0000259" key="2">
    <source>
        <dbReference type="Pfam" id="PF07971"/>
    </source>
</evidence>
<dbReference type="Gene3D" id="3.30.2080.10">
    <property type="entry name" value="GH92 mannosidase domain"/>
    <property type="match status" value="1"/>
</dbReference>
<dbReference type="NCBIfam" id="TIGR01180">
    <property type="entry name" value="aman2_put"/>
    <property type="match status" value="1"/>
</dbReference>
<organism evidence="4 5">
    <name type="scientific">Streptomyces longisporus</name>
    <dbReference type="NCBI Taxonomy" id="1948"/>
    <lineage>
        <taxon>Bacteria</taxon>
        <taxon>Bacillati</taxon>
        <taxon>Actinomycetota</taxon>
        <taxon>Actinomycetes</taxon>
        <taxon>Kitasatosporales</taxon>
        <taxon>Streptomycetaceae</taxon>
        <taxon>Streptomyces</taxon>
    </lineage>
</organism>
<dbReference type="EMBL" id="BAAASG010000002">
    <property type="protein sequence ID" value="GAA2476075.1"/>
    <property type="molecule type" value="Genomic_DNA"/>
</dbReference>
<dbReference type="InterPro" id="IPR014718">
    <property type="entry name" value="GH-type_carb-bd"/>
</dbReference>
<dbReference type="Gene3D" id="1.20.1050.60">
    <property type="entry name" value="alpha-1,2-mannosidase"/>
    <property type="match status" value="1"/>
</dbReference>
<feature type="domain" description="Glycosyl hydrolase family 92 N-terminal" evidence="3">
    <location>
        <begin position="42"/>
        <end position="264"/>
    </location>
</feature>
<dbReference type="Pfam" id="PF17678">
    <property type="entry name" value="Glyco_hydro_92N"/>
    <property type="match status" value="1"/>
</dbReference>
<dbReference type="RefSeq" id="WP_344398753.1">
    <property type="nucleotide sequence ID" value="NZ_BAAASG010000002.1"/>
</dbReference>
<feature type="signal peptide" evidence="1">
    <location>
        <begin position="1"/>
        <end position="22"/>
    </location>
</feature>
<name>A0ABP5YA37_STRLO</name>
<dbReference type="PANTHER" id="PTHR12143:SF39">
    <property type="entry name" value="SECRETED PROTEIN"/>
    <property type="match status" value="1"/>
</dbReference>